<dbReference type="Gene3D" id="2.20.110.10">
    <property type="entry name" value="Histone H3 K4-specific methyltransferase SET7/9 N-terminal domain"/>
    <property type="match status" value="1"/>
</dbReference>
<dbReference type="RefSeq" id="WP_089889630.1">
    <property type="nucleotide sequence ID" value="NZ_FNGV01000005.1"/>
</dbReference>
<dbReference type="STRING" id="192904.SAMN04488514_105252"/>
<dbReference type="InterPro" id="IPR011652">
    <property type="entry name" value="MORN_2"/>
</dbReference>
<organism evidence="2 3">
    <name type="scientific">Kriegella aquimaris</name>
    <dbReference type="NCBI Taxonomy" id="192904"/>
    <lineage>
        <taxon>Bacteria</taxon>
        <taxon>Pseudomonadati</taxon>
        <taxon>Bacteroidota</taxon>
        <taxon>Flavobacteriia</taxon>
        <taxon>Flavobacteriales</taxon>
        <taxon>Flavobacteriaceae</taxon>
        <taxon>Kriegella</taxon>
    </lineage>
</organism>
<proteinExistence type="predicted"/>
<keyword evidence="3" id="KW-1185">Reference proteome</keyword>
<protein>
    <recommendedName>
        <fullName evidence="4">MORN repeat variant</fullName>
    </recommendedName>
</protein>
<feature type="signal peptide" evidence="1">
    <location>
        <begin position="1"/>
        <end position="20"/>
    </location>
</feature>
<evidence type="ECO:0000313" key="3">
    <source>
        <dbReference type="Proteomes" id="UP000199440"/>
    </source>
</evidence>
<reference evidence="2 3" key="1">
    <citation type="submission" date="2016-10" db="EMBL/GenBank/DDBJ databases">
        <authorList>
            <person name="de Groot N.N."/>
        </authorList>
    </citation>
    <scope>NUCLEOTIDE SEQUENCE [LARGE SCALE GENOMIC DNA]</scope>
    <source>
        <strain evidence="2 3">DSM 19886</strain>
    </source>
</reference>
<evidence type="ECO:0000256" key="1">
    <source>
        <dbReference type="SAM" id="SignalP"/>
    </source>
</evidence>
<gene>
    <name evidence="2" type="ORF">SAMN04488514_105252</name>
</gene>
<dbReference type="SUPFAM" id="SSF82185">
    <property type="entry name" value="Histone H3 K4-specific methyltransferase SET7/9 N-terminal domain"/>
    <property type="match status" value="1"/>
</dbReference>
<accession>A0A1G9QZA4</accession>
<dbReference type="OrthoDB" id="1467310at2"/>
<dbReference type="EMBL" id="FNGV01000005">
    <property type="protein sequence ID" value="SDM15565.1"/>
    <property type="molecule type" value="Genomic_DNA"/>
</dbReference>
<dbReference type="Proteomes" id="UP000199440">
    <property type="component" value="Unassembled WGS sequence"/>
</dbReference>
<evidence type="ECO:0008006" key="4">
    <source>
        <dbReference type="Google" id="ProtNLM"/>
    </source>
</evidence>
<dbReference type="Pfam" id="PF07661">
    <property type="entry name" value="MORN_2"/>
    <property type="match status" value="1"/>
</dbReference>
<evidence type="ECO:0000313" key="2">
    <source>
        <dbReference type="EMBL" id="SDM15565.1"/>
    </source>
</evidence>
<dbReference type="AlphaFoldDB" id="A0A1G9QZA4"/>
<feature type="chain" id="PRO_5011603685" description="MORN repeat variant" evidence="1">
    <location>
        <begin position="21"/>
        <end position="116"/>
    </location>
</feature>
<sequence length="116" mass="13050">MKTVTIALALIFSVAMTAQQVEPKIEKNGNDLKGTYFHENGIIAQTGFFRDGKLHGEWKMFDESGKKIAMGEYVNGKKAGKWFFWEGEALKEVDYTNNKIANVTTWNNGKTVAINK</sequence>
<name>A0A1G9QZA4_9FLAO</name>
<keyword evidence="1" id="KW-0732">Signal</keyword>